<gene>
    <name evidence="2" type="primary">Lexm</name>
    <name evidence="2" type="ORF">CRYSOU_R05390</name>
</gene>
<protein>
    <submittedName>
        <fullName evidence="2">LEXM protein</fullName>
    </submittedName>
</protein>
<dbReference type="OrthoDB" id="6275292at2759"/>
<keyword evidence="3" id="KW-1185">Reference proteome</keyword>
<evidence type="ECO:0000313" key="2">
    <source>
        <dbReference type="EMBL" id="NWI19175.1"/>
    </source>
</evidence>
<organism evidence="2 3">
    <name type="scientific">Crypturellus soui</name>
    <dbReference type="NCBI Taxonomy" id="458187"/>
    <lineage>
        <taxon>Eukaryota</taxon>
        <taxon>Metazoa</taxon>
        <taxon>Chordata</taxon>
        <taxon>Craniata</taxon>
        <taxon>Vertebrata</taxon>
        <taxon>Euteleostomi</taxon>
        <taxon>Archelosauria</taxon>
        <taxon>Archosauria</taxon>
        <taxon>Dinosauria</taxon>
        <taxon>Saurischia</taxon>
        <taxon>Theropoda</taxon>
        <taxon>Coelurosauria</taxon>
        <taxon>Aves</taxon>
        <taxon>Palaeognathae</taxon>
        <taxon>Tinamiformes</taxon>
        <taxon>Tinamidae</taxon>
        <taxon>Crypturellus</taxon>
    </lineage>
</organism>
<accession>A0A7K4KRY9</accession>
<dbReference type="Pfam" id="PF07004">
    <property type="entry name" value="SHIPPO-rpt"/>
    <property type="match status" value="3"/>
</dbReference>
<dbReference type="EMBL" id="VWPX01016843">
    <property type="protein sequence ID" value="NWI19175.1"/>
    <property type="molecule type" value="Genomic_DNA"/>
</dbReference>
<evidence type="ECO:0000256" key="1">
    <source>
        <dbReference type="SAM" id="MobiDB-lite"/>
    </source>
</evidence>
<feature type="non-terminal residue" evidence="2">
    <location>
        <position position="298"/>
    </location>
</feature>
<dbReference type="InterPro" id="IPR010736">
    <property type="entry name" value="SHIPPO-rpt"/>
</dbReference>
<dbReference type="Proteomes" id="UP000545332">
    <property type="component" value="Unassembled WGS sequence"/>
</dbReference>
<evidence type="ECO:0000313" key="3">
    <source>
        <dbReference type="Proteomes" id="UP000545332"/>
    </source>
</evidence>
<dbReference type="PANTHER" id="PTHR34914:SF1">
    <property type="entry name" value="LYMPHOCYTE EXPANSION MOLECULE"/>
    <property type="match status" value="1"/>
</dbReference>
<feature type="non-terminal residue" evidence="2">
    <location>
        <position position="1"/>
    </location>
</feature>
<feature type="compositionally biased region" description="Low complexity" evidence="1">
    <location>
        <begin position="79"/>
        <end position="107"/>
    </location>
</feature>
<dbReference type="PANTHER" id="PTHR34914">
    <property type="entry name" value="LYMPHOCYTE EXPANSION MOLECULE"/>
    <property type="match status" value="1"/>
</dbReference>
<comment type="caution">
    <text evidence="2">The sequence shown here is derived from an EMBL/GenBank/DDBJ whole genome shotgun (WGS) entry which is preliminary data.</text>
</comment>
<name>A0A7K4KRY9_9AVES</name>
<sequence>QAEPLGPGAYNIRDFLQEKRPSSLRGVCDTRERRFRDVLRDCYPGPGTYEPWRQRREEPAGRRTSTRGVMDSRTPQRVLPATLATCAAPTSSSRATGRSRRSGSSARCVARPGRRAPSEPAPCRSRSATLSPQRKGAELSGGAVKSFVEELASRDKRQKGRFSAVPREPARPAERIFWATLSQCPRDAFAPGPGSYDPKPVERSECFNQPPFWSSAKRFDRKSCCLYAGNENPVGVGRYNITKHEKHPRKTRYQSLYQSETRRYLSNLERDAYLLERLKPSAKSNWNDLIAAPHRPAA</sequence>
<feature type="region of interest" description="Disordered" evidence="1">
    <location>
        <begin position="44"/>
        <end position="141"/>
    </location>
</feature>
<feature type="compositionally biased region" description="Basic and acidic residues" evidence="1">
    <location>
        <begin position="52"/>
        <end position="61"/>
    </location>
</feature>
<proteinExistence type="predicted"/>
<dbReference type="InterPro" id="IPR033557">
    <property type="entry name" value="CIMAP2"/>
</dbReference>
<reference evidence="2 3" key="1">
    <citation type="submission" date="2019-09" db="EMBL/GenBank/DDBJ databases">
        <title>Bird 10,000 Genomes (B10K) Project - Family phase.</title>
        <authorList>
            <person name="Zhang G."/>
        </authorList>
    </citation>
    <scope>NUCLEOTIDE SEQUENCE [LARGE SCALE GENOMIC DNA]</scope>
    <source>
        <strain evidence="2">B10K-MSB-42743</strain>
        <tissue evidence="2">Heart</tissue>
    </source>
</reference>
<dbReference type="AlphaFoldDB" id="A0A7K4KRY9"/>